<dbReference type="GO" id="GO:0005524">
    <property type="term" value="F:ATP binding"/>
    <property type="evidence" value="ECO:0007669"/>
    <property type="project" value="UniProtKB-UniRule"/>
</dbReference>
<feature type="binding site" evidence="5">
    <location>
        <begin position="16"/>
        <end position="21"/>
    </location>
    <ligand>
        <name>ATP</name>
        <dbReference type="ChEBI" id="CHEBI:30616"/>
    </ligand>
</feature>
<dbReference type="EC" id="2.7.1.24" evidence="5 6"/>
<keyword evidence="5" id="KW-0808">Transferase</keyword>
<dbReference type="SUPFAM" id="SSF52540">
    <property type="entry name" value="P-loop containing nucleoside triphosphate hydrolases"/>
    <property type="match status" value="1"/>
</dbReference>
<keyword evidence="2 5" id="KW-0547">Nucleotide-binding</keyword>
<evidence type="ECO:0000256" key="3">
    <source>
        <dbReference type="ARBA" id="ARBA00022840"/>
    </source>
</evidence>
<dbReference type="Proteomes" id="UP000010408">
    <property type="component" value="Unassembled WGS sequence"/>
</dbReference>
<comment type="subcellular location">
    <subcellularLocation>
        <location evidence="5">Cytoplasm</location>
    </subcellularLocation>
</comment>
<dbReference type="GO" id="GO:0005737">
    <property type="term" value="C:cytoplasm"/>
    <property type="evidence" value="ECO:0007669"/>
    <property type="project" value="UniProtKB-SubCell"/>
</dbReference>
<dbReference type="HAMAP" id="MF_00376">
    <property type="entry name" value="Dephospho_CoA_kinase"/>
    <property type="match status" value="1"/>
</dbReference>
<comment type="function">
    <text evidence="5">Catalyzes the phosphorylation of the 3'-hydroxyl group of dephosphocoenzyme A to form coenzyme A.</text>
</comment>
<evidence type="ECO:0000256" key="4">
    <source>
        <dbReference type="ARBA" id="ARBA00022993"/>
    </source>
</evidence>
<keyword evidence="3 5" id="KW-0067">ATP-binding</keyword>
<dbReference type="Gene3D" id="3.40.50.300">
    <property type="entry name" value="P-loop containing nucleotide triphosphate hydrolases"/>
    <property type="match status" value="1"/>
</dbReference>
<proteinExistence type="inferred from homology"/>
<evidence type="ECO:0000256" key="2">
    <source>
        <dbReference type="ARBA" id="ARBA00022741"/>
    </source>
</evidence>
<dbReference type="EMBL" id="AMEQ01000018">
    <property type="protein sequence ID" value="EKY02219.1"/>
    <property type="molecule type" value="Genomic_DNA"/>
</dbReference>
<comment type="catalytic activity">
    <reaction evidence="5">
        <text>3'-dephospho-CoA + ATP = ADP + CoA + H(+)</text>
        <dbReference type="Rhea" id="RHEA:18245"/>
        <dbReference type="ChEBI" id="CHEBI:15378"/>
        <dbReference type="ChEBI" id="CHEBI:30616"/>
        <dbReference type="ChEBI" id="CHEBI:57287"/>
        <dbReference type="ChEBI" id="CHEBI:57328"/>
        <dbReference type="ChEBI" id="CHEBI:456216"/>
        <dbReference type="EC" id="2.7.1.24"/>
    </reaction>
</comment>
<protein>
    <recommendedName>
        <fullName evidence="5 6">Dephospho-CoA kinase</fullName>
        <ecNumber evidence="5 6">2.7.1.24</ecNumber>
    </recommendedName>
    <alternativeName>
        <fullName evidence="5">Dephosphocoenzyme A kinase</fullName>
    </alternativeName>
</protein>
<accession>L1NFE4</accession>
<keyword evidence="5" id="KW-0963">Cytoplasm</keyword>
<dbReference type="PROSITE" id="PS51219">
    <property type="entry name" value="DPCK"/>
    <property type="match status" value="1"/>
</dbReference>
<evidence type="ECO:0000256" key="6">
    <source>
        <dbReference type="NCBIfam" id="TIGR00152"/>
    </source>
</evidence>
<name>L1NFE4_9PORP</name>
<reference evidence="7 8" key="1">
    <citation type="submission" date="2012-05" db="EMBL/GenBank/DDBJ databases">
        <authorList>
            <person name="Weinstock G."/>
            <person name="Sodergren E."/>
            <person name="Lobos E.A."/>
            <person name="Fulton L."/>
            <person name="Fulton R."/>
            <person name="Courtney L."/>
            <person name="Fronick C."/>
            <person name="O'Laughlin M."/>
            <person name="Godfrey J."/>
            <person name="Wilson R.M."/>
            <person name="Miner T."/>
            <person name="Farmer C."/>
            <person name="Delehaunty K."/>
            <person name="Cordes M."/>
            <person name="Minx P."/>
            <person name="Tomlinson C."/>
            <person name="Chen J."/>
            <person name="Wollam A."/>
            <person name="Pepin K.H."/>
            <person name="Bhonagiri V."/>
            <person name="Zhang X."/>
            <person name="Suruliraj S."/>
            <person name="Warren W."/>
            <person name="Mitreva M."/>
            <person name="Mardis E.R."/>
            <person name="Wilson R.K."/>
        </authorList>
    </citation>
    <scope>NUCLEOTIDE SEQUENCE [LARGE SCALE GENOMIC DNA]</scope>
    <source>
        <strain evidence="7 8">F0037</strain>
    </source>
</reference>
<dbReference type="GO" id="GO:0004140">
    <property type="term" value="F:dephospho-CoA kinase activity"/>
    <property type="evidence" value="ECO:0007669"/>
    <property type="project" value="UniProtKB-UniRule"/>
</dbReference>
<evidence type="ECO:0000256" key="5">
    <source>
        <dbReference type="HAMAP-Rule" id="MF_00376"/>
    </source>
</evidence>
<keyword evidence="5 7" id="KW-0418">Kinase</keyword>
<dbReference type="PANTHER" id="PTHR10695:SF46">
    <property type="entry name" value="BIFUNCTIONAL COENZYME A SYNTHASE-RELATED"/>
    <property type="match status" value="1"/>
</dbReference>
<comment type="similarity">
    <text evidence="1 5">Belongs to the CoaE family.</text>
</comment>
<sequence length="199" mass="22266">MTDPRILTLGLTGGIGSGKSYVAVLLTARGIPVYDSDARAKALYDEDPVLRQALIEYFSPTLYKTKEGKLDRKALAQIIFSDQEKLKQINALVHPAVRRDFVHWRSECIRQGLGCCALESALLLDAGLSDYVDRSIAVLANDTLRLERAMKRDGADASAIQARMRNQMSQEEMQQRCDYVIYNDPTDDLEAQLDTILAR</sequence>
<dbReference type="RefSeq" id="WP_005468809.1">
    <property type="nucleotide sequence ID" value="NZ_KB291043.1"/>
</dbReference>
<dbReference type="GO" id="GO:0015937">
    <property type="term" value="P:coenzyme A biosynthetic process"/>
    <property type="evidence" value="ECO:0007669"/>
    <property type="project" value="UniProtKB-UniRule"/>
</dbReference>
<comment type="caution">
    <text evidence="7">The sequence shown here is derived from an EMBL/GenBank/DDBJ whole genome shotgun (WGS) entry which is preliminary data.</text>
</comment>
<dbReference type="UniPathway" id="UPA00241">
    <property type="reaction ID" value="UER00356"/>
</dbReference>
<dbReference type="PANTHER" id="PTHR10695">
    <property type="entry name" value="DEPHOSPHO-COA KINASE-RELATED"/>
    <property type="match status" value="1"/>
</dbReference>
<dbReference type="Pfam" id="PF01121">
    <property type="entry name" value="CoaE"/>
    <property type="match status" value="1"/>
</dbReference>
<organism evidence="7 8">
    <name type="scientific">Porphyromonas catoniae F0037</name>
    <dbReference type="NCBI Taxonomy" id="1127696"/>
    <lineage>
        <taxon>Bacteria</taxon>
        <taxon>Pseudomonadati</taxon>
        <taxon>Bacteroidota</taxon>
        <taxon>Bacteroidia</taxon>
        <taxon>Bacteroidales</taxon>
        <taxon>Porphyromonadaceae</taxon>
        <taxon>Porphyromonas</taxon>
    </lineage>
</organism>
<dbReference type="PATRIC" id="fig|1127696.3.peg.537"/>
<evidence type="ECO:0000256" key="1">
    <source>
        <dbReference type="ARBA" id="ARBA00009018"/>
    </source>
</evidence>
<dbReference type="eggNOG" id="COG0237">
    <property type="taxonomic scope" value="Bacteria"/>
</dbReference>
<dbReference type="NCBIfam" id="TIGR00152">
    <property type="entry name" value="dephospho-CoA kinase"/>
    <property type="match status" value="1"/>
</dbReference>
<gene>
    <name evidence="5" type="primary">coaE</name>
    <name evidence="7" type="ORF">HMPREF9134_00608</name>
</gene>
<dbReference type="InterPro" id="IPR001977">
    <property type="entry name" value="Depp_CoAkinase"/>
</dbReference>
<evidence type="ECO:0000313" key="8">
    <source>
        <dbReference type="Proteomes" id="UP000010408"/>
    </source>
</evidence>
<comment type="pathway">
    <text evidence="5">Cofactor biosynthesis; coenzyme A biosynthesis; CoA from (R)-pantothenate: step 5/5.</text>
</comment>
<dbReference type="CDD" id="cd02022">
    <property type="entry name" value="DPCK"/>
    <property type="match status" value="1"/>
</dbReference>
<dbReference type="AlphaFoldDB" id="L1NFE4"/>
<keyword evidence="4 5" id="KW-0173">Coenzyme A biosynthesis</keyword>
<dbReference type="InterPro" id="IPR027417">
    <property type="entry name" value="P-loop_NTPase"/>
</dbReference>
<dbReference type="STRING" id="1127696.HMPREF9134_00608"/>
<evidence type="ECO:0000313" key="7">
    <source>
        <dbReference type="EMBL" id="EKY02219.1"/>
    </source>
</evidence>
<dbReference type="HOGENOM" id="CLU_057180_3_1_10"/>